<reference evidence="3 4" key="1">
    <citation type="submission" date="2018-06" db="EMBL/GenBank/DDBJ databases">
        <title>Comparative genomics of Brasilonema spp. strains.</title>
        <authorList>
            <person name="Alvarenga D.O."/>
            <person name="Fiore M.F."/>
            <person name="Varani A.M."/>
        </authorList>
    </citation>
    <scope>NUCLEOTIDE SEQUENCE [LARGE SCALE GENOMIC DNA]</scope>
    <source>
        <strain evidence="3 4">SPC951</strain>
    </source>
</reference>
<dbReference type="Pfam" id="PF13478">
    <property type="entry name" value="XdhC_C"/>
    <property type="match status" value="1"/>
</dbReference>
<dbReference type="RefSeq" id="WP_169157189.1">
    <property type="nucleotide sequence ID" value="NZ_CAWPJE010000206.1"/>
</dbReference>
<accession>A0ABX1PBX0</accession>
<comment type="caution">
    <text evidence="3">The sequence shown here is derived from an EMBL/GenBank/DDBJ whole genome shotgun (WGS) entry which is preliminary data.</text>
</comment>
<dbReference type="Gene3D" id="3.40.50.720">
    <property type="entry name" value="NAD(P)-binding Rossmann-like Domain"/>
    <property type="match status" value="1"/>
</dbReference>
<gene>
    <name evidence="3" type="ORF">DP116_21955</name>
</gene>
<dbReference type="InterPro" id="IPR003777">
    <property type="entry name" value="XdhC_CoxI"/>
</dbReference>
<keyword evidence="4" id="KW-1185">Reference proteome</keyword>
<dbReference type="PANTHER" id="PTHR30388:SF6">
    <property type="entry name" value="XANTHINE DEHYDROGENASE SUBUNIT A-RELATED"/>
    <property type="match status" value="1"/>
</dbReference>
<evidence type="ECO:0000259" key="1">
    <source>
        <dbReference type="Pfam" id="PF02625"/>
    </source>
</evidence>
<feature type="domain" description="XdhC- CoxI" evidence="1">
    <location>
        <begin position="118"/>
        <end position="183"/>
    </location>
</feature>
<dbReference type="Pfam" id="PF02625">
    <property type="entry name" value="XdhC_CoxI"/>
    <property type="match status" value="2"/>
</dbReference>
<dbReference type="EMBL" id="QMEB01000209">
    <property type="protein sequence ID" value="NMG21969.1"/>
    <property type="molecule type" value="Genomic_DNA"/>
</dbReference>
<dbReference type="Proteomes" id="UP000718564">
    <property type="component" value="Unassembled WGS sequence"/>
</dbReference>
<protein>
    <submittedName>
        <fullName evidence="3">XdhC/CoxI family protein</fullName>
    </submittedName>
</protein>
<evidence type="ECO:0000313" key="3">
    <source>
        <dbReference type="EMBL" id="NMG21969.1"/>
    </source>
</evidence>
<feature type="domain" description="XdhC Rossmann" evidence="2">
    <location>
        <begin position="203"/>
        <end position="347"/>
    </location>
</feature>
<feature type="domain" description="XdhC- CoxI" evidence="1">
    <location>
        <begin position="16"/>
        <end position="81"/>
    </location>
</feature>
<evidence type="ECO:0000313" key="4">
    <source>
        <dbReference type="Proteomes" id="UP000718564"/>
    </source>
</evidence>
<dbReference type="InterPro" id="IPR027051">
    <property type="entry name" value="XdhC_Rossmann_dom"/>
</dbReference>
<proteinExistence type="predicted"/>
<dbReference type="InterPro" id="IPR052698">
    <property type="entry name" value="MoCofactor_Util/Proc"/>
</dbReference>
<organism evidence="3 4">
    <name type="scientific">Brasilonema bromeliae SPC951</name>
    <dbReference type="NCBI Taxonomy" id="385972"/>
    <lineage>
        <taxon>Bacteria</taxon>
        <taxon>Bacillati</taxon>
        <taxon>Cyanobacteriota</taxon>
        <taxon>Cyanophyceae</taxon>
        <taxon>Nostocales</taxon>
        <taxon>Scytonemataceae</taxon>
        <taxon>Brasilonema</taxon>
        <taxon>Bromeliae group (in: Brasilonema)</taxon>
    </lineage>
</organism>
<dbReference type="PANTHER" id="PTHR30388">
    <property type="entry name" value="ALDEHYDE OXIDOREDUCTASE MOLYBDENUM COFACTOR ASSEMBLY PROTEIN"/>
    <property type="match status" value="1"/>
</dbReference>
<evidence type="ECO:0000259" key="2">
    <source>
        <dbReference type="Pfam" id="PF13478"/>
    </source>
</evidence>
<sequence>MKELQDILTDFLAIKSRGQTAVLATVVKVKGSTYRRPGARMLMTQDGCMTGSISGGCLENDVFEHAKQVMASGEPILVKYDPEVAEEIIWALGLGCNGAVHVLIERLDKQLTFIAQCLTKRHSGVLATVFCVDGQVQAKVGNHLMLDSDKNMTTEIADSTLNQAIITDAQAALQEQKSKVQTYQFSTGRVEVFIEFIKPPTPLLIFGAGQDTIPVVRFAKELGWHVTVVDHRPTYLTPEKFPNADKLILTSAEAAHKNVLLEDNTVAIAMTHNYFHDRELLKMLLPSAVRYIGVLGPKRRTAELLEDLHSIGMFYTQEQLNRVYAPVGIDIGADTPVEIALSIIAEIQAVLAKRTAGLLRDRIGPIHHPIDEPDVQAIQSRQQHLNV</sequence>
<name>A0ABX1PBX0_9CYAN</name>